<evidence type="ECO:0000313" key="10">
    <source>
        <dbReference type="Proteomes" id="UP000765509"/>
    </source>
</evidence>
<evidence type="ECO:0000256" key="5">
    <source>
        <dbReference type="ARBA" id="ARBA00022801"/>
    </source>
</evidence>
<sequence length="606" mass="70308">MNVCVENSQHPLIIDSGTHCSIGAKEYLNNHFPNWEKKLLPAKAKRFKSESGKMTSIGTIMKEIIRPHGKDNIRLNPEFVVLGDTLIQGFLLGTDYQRMYGIDIYNSKNRHITIGKTRKRNFHLIYTSCLPMTTRRITESIQTGPIQNQPHHSLYILFSKDSVFEFTKERRDAYESIKHELTNASVLILPDFELPFKVYIDAACSQRLGAVLHQQKIVDGEQREGVICCISRKLKDLEARYQARQTGCLCLVWALEKLHYYLEGEVFEVYTDCTALKSLLNMKTTNRQMLRWKIAIQEYRAAKIPIHFLEIERRKTLRFSEWASEDGTPGTEETESEGTETPILGIGFSELHNELFSAVMKTYAKHKQFGIMLQLLQQKYRRPELESLNTRALTAVCTEHITQILQECHECHYMENMSEDRTKERVARTAWWPKWEEELSKYINTCERCQKGNRKHGKNHGLPQHIEEPKYPLETINMDSVTGPVPGGKENFNVFLVIFDRYSKGVRCLLCHKEDNAMDTGFLLWNNIIATCQIAKIIIGYRDPKFTSEIWTNLYDILGTKLGFSTAYHPQTDVLAERVIQTMEKGIRSFCAYDMEYKNHGIYTHY</sequence>
<dbReference type="InterPro" id="IPR041373">
    <property type="entry name" value="RT_RNaseH"/>
</dbReference>
<dbReference type="GO" id="GO:0015074">
    <property type="term" value="P:DNA integration"/>
    <property type="evidence" value="ECO:0007669"/>
    <property type="project" value="InterPro"/>
</dbReference>
<keyword evidence="10" id="KW-1185">Reference proteome</keyword>
<dbReference type="GO" id="GO:0003723">
    <property type="term" value="F:RNA binding"/>
    <property type="evidence" value="ECO:0007669"/>
    <property type="project" value="UniProtKB-KW"/>
</dbReference>
<reference evidence="9" key="1">
    <citation type="submission" date="2021-03" db="EMBL/GenBank/DDBJ databases">
        <title>Draft genome sequence of rust myrtle Austropuccinia psidii MF-1, a brazilian biotype.</title>
        <authorList>
            <person name="Quecine M.C."/>
            <person name="Pachon D.M.R."/>
            <person name="Bonatelli M.L."/>
            <person name="Correr F.H."/>
            <person name="Franceschini L.M."/>
            <person name="Leite T.F."/>
            <person name="Margarido G.R.A."/>
            <person name="Almeida C.A."/>
            <person name="Ferrarezi J.A."/>
            <person name="Labate C.A."/>
        </authorList>
    </citation>
    <scope>NUCLEOTIDE SEQUENCE</scope>
    <source>
        <strain evidence="9">MF-1</strain>
    </source>
</reference>
<dbReference type="InterPro" id="IPR050951">
    <property type="entry name" value="Retrovirus_Pol_polyprotein"/>
</dbReference>
<dbReference type="InterPro" id="IPR012337">
    <property type="entry name" value="RNaseH-like_sf"/>
</dbReference>
<dbReference type="Proteomes" id="UP000765509">
    <property type="component" value="Unassembled WGS sequence"/>
</dbReference>
<dbReference type="EMBL" id="AVOT02004580">
    <property type="protein sequence ID" value="MBW0476766.1"/>
    <property type="molecule type" value="Genomic_DNA"/>
</dbReference>
<evidence type="ECO:0000259" key="8">
    <source>
        <dbReference type="PROSITE" id="PS50994"/>
    </source>
</evidence>
<keyword evidence="5" id="KW-0378">Hydrolase</keyword>
<evidence type="ECO:0000313" key="9">
    <source>
        <dbReference type="EMBL" id="MBW0476766.1"/>
    </source>
</evidence>
<name>A0A9Q3C5R0_9BASI</name>
<dbReference type="InterPro" id="IPR041588">
    <property type="entry name" value="Integrase_H2C2"/>
</dbReference>
<protein>
    <recommendedName>
        <fullName evidence="8">Integrase catalytic domain-containing protein</fullName>
    </recommendedName>
</protein>
<evidence type="ECO:0000256" key="3">
    <source>
        <dbReference type="ARBA" id="ARBA00022722"/>
    </source>
</evidence>
<dbReference type="GO" id="GO:0005634">
    <property type="term" value="C:nucleus"/>
    <property type="evidence" value="ECO:0007669"/>
    <property type="project" value="UniProtKB-ARBA"/>
</dbReference>
<organism evidence="9 10">
    <name type="scientific">Austropuccinia psidii MF-1</name>
    <dbReference type="NCBI Taxonomy" id="1389203"/>
    <lineage>
        <taxon>Eukaryota</taxon>
        <taxon>Fungi</taxon>
        <taxon>Dikarya</taxon>
        <taxon>Basidiomycota</taxon>
        <taxon>Pucciniomycotina</taxon>
        <taxon>Pucciniomycetes</taxon>
        <taxon>Pucciniales</taxon>
        <taxon>Sphaerophragmiaceae</taxon>
        <taxon>Austropuccinia</taxon>
    </lineage>
</organism>
<feature type="domain" description="Integrase catalytic" evidence="8">
    <location>
        <begin position="468"/>
        <end position="606"/>
    </location>
</feature>
<dbReference type="InterPro" id="IPR036397">
    <property type="entry name" value="RNaseH_sf"/>
</dbReference>
<dbReference type="Gene3D" id="3.30.420.10">
    <property type="entry name" value="Ribonuclease H-like superfamily/Ribonuclease H"/>
    <property type="match status" value="1"/>
</dbReference>
<keyword evidence="7" id="KW-0695">RNA-directed DNA polymerase</keyword>
<proteinExistence type="predicted"/>
<accession>A0A9Q3C5R0</accession>
<dbReference type="Pfam" id="PF17921">
    <property type="entry name" value="Integrase_H2C2"/>
    <property type="match status" value="1"/>
</dbReference>
<dbReference type="SUPFAM" id="SSF53098">
    <property type="entry name" value="Ribonuclease H-like"/>
    <property type="match status" value="1"/>
</dbReference>
<dbReference type="PROSITE" id="PS50994">
    <property type="entry name" value="INTEGRASE"/>
    <property type="match status" value="1"/>
</dbReference>
<keyword evidence="6" id="KW-0694">RNA-binding</keyword>
<dbReference type="AlphaFoldDB" id="A0A9Q3C5R0"/>
<dbReference type="PANTHER" id="PTHR37984:SF5">
    <property type="entry name" value="PROTEIN NYNRIN-LIKE"/>
    <property type="match status" value="1"/>
</dbReference>
<keyword evidence="2" id="KW-0548">Nucleotidyltransferase</keyword>
<evidence type="ECO:0000256" key="6">
    <source>
        <dbReference type="ARBA" id="ARBA00022884"/>
    </source>
</evidence>
<evidence type="ECO:0000256" key="1">
    <source>
        <dbReference type="ARBA" id="ARBA00022679"/>
    </source>
</evidence>
<comment type="caution">
    <text evidence="9">The sequence shown here is derived from an EMBL/GenBank/DDBJ whole genome shotgun (WGS) entry which is preliminary data.</text>
</comment>
<gene>
    <name evidence="9" type="ORF">O181_016481</name>
</gene>
<dbReference type="GO" id="GO:0003964">
    <property type="term" value="F:RNA-directed DNA polymerase activity"/>
    <property type="evidence" value="ECO:0007669"/>
    <property type="project" value="UniProtKB-KW"/>
</dbReference>
<evidence type="ECO:0000256" key="7">
    <source>
        <dbReference type="ARBA" id="ARBA00022918"/>
    </source>
</evidence>
<keyword evidence="4" id="KW-0255">Endonuclease</keyword>
<evidence type="ECO:0000256" key="4">
    <source>
        <dbReference type="ARBA" id="ARBA00022759"/>
    </source>
</evidence>
<dbReference type="GO" id="GO:0004519">
    <property type="term" value="F:endonuclease activity"/>
    <property type="evidence" value="ECO:0007669"/>
    <property type="project" value="UniProtKB-KW"/>
</dbReference>
<dbReference type="Gene3D" id="1.10.340.70">
    <property type="match status" value="1"/>
</dbReference>
<dbReference type="GO" id="GO:0016787">
    <property type="term" value="F:hydrolase activity"/>
    <property type="evidence" value="ECO:0007669"/>
    <property type="project" value="UniProtKB-KW"/>
</dbReference>
<dbReference type="SUPFAM" id="SSF56672">
    <property type="entry name" value="DNA/RNA polymerases"/>
    <property type="match status" value="1"/>
</dbReference>
<keyword evidence="1" id="KW-0808">Transferase</keyword>
<dbReference type="PANTHER" id="PTHR37984">
    <property type="entry name" value="PROTEIN CBG26694"/>
    <property type="match status" value="1"/>
</dbReference>
<evidence type="ECO:0000256" key="2">
    <source>
        <dbReference type="ARBA" id="ARBA00022695"/>
    </source>
</evidence>
<keyword evidence="3" id="KW-0540">Nuclease</keyword>
<dbReference type="Pfam" id="PF17917">
    <property type="entry name" value="RT_RNaseH"/>
    <property type="match status" value="1"/>
</dbReference>
<dbReference type="InterPro" id="IPR001584">
    <property type="entry name" value="Integrase_cat-core"/>
</dbReference>
<dbReference type="InterPro" id="IPR043502">
    <property type="entry name" value="DNA/RNA_pol_sf"/>
</dbReference>